<keyword evidence="3" id="KW-0997">Cell inner membrane</keyword>
<evidence type="ECO:0000259" key="9">
    <source>
        <dbReference type="Pfam" id="PF02470"/>
    </source>
</evidence>
<dbReference type="OrthoDB" id="9806984at2"/>
<dbReference type="EMBL" id="CP013987">
    <property type="protein sequence ID" value="ALZ86451.1"/>
    <property type="molecule type" value="Genomic_DNA"/>
</dbReference>
<keyword evidence="6 8" id="KW-0472">Membrane</keyword>
<dbReference type="AlphaFoldDB" id="A0A0U4WUB4"/>
<feature type="transmembrane region" description="Helical" evidence="8">
    <location>
        <begin position="25"/>
        <end position="46"/>
    </location>
</feature>
<evidence type="ECO:0000313" key="11">
    <source>
        <dbReference type="Proteomes" id="UP000064137"/>
    </source>
</evidence>
<comment type="subcellular location">
    <subcellularLocation>
        <location evidence="1">Cell inner membrane</location>
    </subcellularLocation>
</comment>
<evidence type="ECO:0000256" key="7">
    <source>
        <dbReference type="SAM" id="MobiDB-lite"/>
    </source>
</evidence>
<feature type="region of interest" description="Disordered" evidence="7">
    <location>
        <begin position="524"/>
        <end position="548"/>
    </location>
</feature>
<sequence>MTDRHEPDALAPTPEVRRSRWSVSLIWLVPIVAALIGLSMVIHSWASRGPTITVTFLTAEGLEAGKTQVKYKNVVIGTVSDIQLAPDRNRVITTIELEKSAEGFATKDARFWVVRPRFGVNGVSGVDTLVSGAFIGADIGDSTESHRDFRGLEQPPALIHGASGKRFIVTADDIGSLDVGSPVYYRRIQVGRVVSFHLNPDGKGVSAQIFVDSPYDRFVTVNSRFWNASGVDVSLSASGLKLNTQSLATVVAGGIAFVTPEWPKDPEAAQEDQGFTLFDDQTSALAPPDGEPIYVRMRFQQSLRGLATGAPVEFLGMNVGRVVSLTPDYDDAQDRFSLIVGAVIYPQRLGDVGKRIETKDRDGKLFAGWVARGLRAQARTGNLLTGQLYISVDFVPNAPKVAFDPKAKPLSIPTVTGSFDRLQEQMAGIVNKIDKIPFDSIGKNLDTSLAQLSGTLKQLNAGVLPQLTTTLMGVQQLTGSASQSLGTDSPVQQNLTQTLEEMQRMARSLRVFGDYLGRHPESLIRGLVTDPPPKFEPGSRDPAKGKLQ</sequence>
<feature type="domain" description="Mce/MlaD" evidence="9">
    <location>
        <begin position="164"/>
        <end position="231"/>
    </location>
</feature>
<dbReference type="PANTHER" id="PTHR30462:SF0">
    <property type="entry name" value="INTERMEMBRANE TRANSPORT PROTEIN YEBT"/>
    <property type="match status" value="1"/>
</dbReference>
<evidence type="ECO:0000313" key="10">
    <source>
        <dbReference type="EMBL" id="ALZ86451.1"/>
    </source>
</evidence>
<evidence type="ECO:0000256" key="1">
    <source>
        <dbReference type="ARBA" id="ARBA00004533"/>
    </source>
</evidence>
<evidence type="ECO:0000256" key="4">
    <source>
        <dbReference type="ARBA" id="ARBA00022692"/>
    </source>
</evidence>
<feature type="compositionally biased region" description="Basic and acidic residues" evidence="7">
    <location>
        <begin position="537"/>
        <end position="548"/>
    </location>
</feature>
<dbReference type="Proteomes" id="UP000064137">
    <property type="component" value="Chromosome"/>
</dbReference>
<organism evidence="10 11">
    <name type="scientific">Pseudomonas oryzihabitans</name>
    <dbReference type="NCBI Taxonomy" id="47885"/>
    <lineage>
        <taxon>Bacteria</taxon>
        <taxon>Pseudomonadati</taxon>
        <taxon>Pseudomonadota</taxon>
        <taxon>Gammaproteobacteria</taxon>
        <taxon>Pseudomonadales</taxon>
        <taxon>Pseudomonadaceae</taxon>
        <taxon>Pseudomonas</taxon>
    </lineage>
</organism>
<evidence type="ECO:0000256" key="6">
    <source>
        <dbReference type="ARBA" id="ARBA00023136"/>
    </source>
</evidence>
<dbReference type="RefSeq" id="WP_059316509.1">
    <property type="nucleotide sequence ID" value="NZ_CP013987.1"/>
</dbReference>
<feature type="domain" description="Mce/MlaD" evidence="9">
    <location>
        <begin position="48"/>
        <end position="135"/>
    </location>
</feature>
<feature type="domain" description="Mce/MlaD" evidence="9">
    <location>
        <begin position="293"/>
        <end position="393"/>
    </location>
</feature>
<gene>
    <name evidence="10" type="ORF">APT59_20400</name>
</gene>
<proteinExistence type="predicted"/>
<dbReference type="PANTHER" id="PTHR30462">
    <property type="entry name" value="INTERMEMBRANE TRANSPORT PROTEIN PQIB-RELATED"/>
    <property type="match status" value="1"/>
</dbReference>
<evidence type="ECO:0000256" key="8">
    <source>
        <dbReference type="SAM" id="Phobius"/>
    </source>
</evidence>
<evidence type="ECO:0000256" key="5">
    <source>
        <dbReference type="ARBA" id="ARBA00022989"/>
    </source>
</evidence>
<dbReference type="Pfam" id="PF02470">
    <property type="entry name" value="MlaD"/>
    <property type="match status" value="3"/>
</dbReference>
<reference evidence="10 11" key="1">
    <citation type="submission" date="2016-01" db="EMBL/GenBank/DDBJ databases">
        <title>Annotation of Pseudomonas oryzihabitans USDA-ARS-USMARC-56511.</title>
        <authorList>
            <person name="Harhay G.P."/>
            <person name="Harhay D.M."/>
            <person name="Smith T.P.L."/>
            <person name="Bono J.L."/>
            <person name="Heaton M.P."/>
            <person name="Clawson M.L."/>
            <person name="Chitko-Mckown C.G."/>
            <person name="Capik S.F."/>
            <person name="DeDonder K.D."/>
            <person name="Apley M.D."/>
            <person name="Lubbers B.V."/>
            <person name="White B.J."/>
            <person name="Larson R.L."/>
        </authorList>
    </citation>
    <scope>NUCLEOTIDE SEQUENCE [LARGE SCALE GENOMIC DNA]</scope>
    <source>
        <strain evidence="10 11">USDA-ARS-USMARC-56511</strain>
    </source>
</reference>
<keyword evidence="2" id="KW-1003">Cell membrane</keyword>
<dbReference type="InterPro" id="IPR051800">
    <property type="entry name" value="PqiA-PqiB_transport"/>
</dbReference>
<protein>
    <submittedName>
        <fullName evidence="10">Mammalian cell entry protein</fullName>
    </submittedName>
</protein>
<name>A0A0U4WUB4_9PSED</name>
<keyword evidence="4 8" id="KW-0812">Transmembrane</keyword>
<evidence type="ECO:0000256" key="2">
    <source>
        <dbReference type="ARBA" id="ARBA00022475"/>
    </source>
</evidence>
<accession>A0A0U4WUB4</accession>
<dbReference type="GO" id="GO:0005886">
    <property type="term" value="C:plasma membrane"/>
    <property type="evidence" value="ECO:0007669"/>
    <property type="project" value="UniProtKB-SubCell"/>
</dbReference>
<evidence type="ECO:0000256" key="3">
    <source>
        <dbReference type="ARBA" id="ARBA00022519"/>
    </source>
</evidence>
<dbReference type="InterPro" id="IPR003399">
    <property type="entry name" value="Mce/MlaD"/>
</dbReference>
<keyword evidence="5 8" id="KW-1133">Transmembrane helix</keyword>
<dbReference type="KEGG" id="por:APT59_20400"/>